<dbReference type="InterPro" id="IPR012349">
    <property type="entry name" value="Split_barrel_FMN-bd"/>
</dbReference>
<dbReference type="GO" id="GO:0005737">
    <property type="term" value="C:cytoplasm"/>
    <property type="evidence" value="ECO:0007669"/>
    <property type="project" value="UniProtKB-ARBA"/>
</dbReference>
<dbReference type="InterPro" id="IPR019595">
    <property type="entry name" value="DUF2470"/>
</dbReference>
<sequence length="269" mass="29147">MTVEAGPDGLKNVGAKKDSPKKDVLRETDDEARRLAKGLVRSARFGSLAALEPDTGYPLASRVALATDLDGAPVILTSTLSGHTSAIMADPRCSLLCGEPGKGDPLAHPRVTLFTKAQRIERGTETHARLRRRYLARHPKAELYVDFGDFSFFKLDIGRASLNGGFGKAFELVREDLLAPVSDADAWAAMETGAVDHMNEDHVDAIKLYAEVLVKAGEANWRMACLDPEGLDLAAGDKVARLWFKESLADPGLLRETLVALALQARNQD</sequence>
<feature type="region of interest" description="Disordered" evidence="1">
    <location>
        <begin position="1"/>
        <end position="28"/>
    </location>
</feature>
<reference evidence="4 5" key="1">
    <citation type="submission" date="2019-07" db="EMBL/GenBank/DDBJ databases">
        <title>Genomic Encyclopedia of Archaeal and Bacterial Type Strains, Phase II (KMG-II): from individual species to whole genera.</title>
        <authorList>
            <person name="Goeker M."/>
        </authorList>
    </citation>
    <scope>NUCLEOTIDE SEQUENCE [LARGE SCALE GENOMIC DNA]</scope>
    <source>
        <strain evidence="4 5">ATCC BAA-252</strain>
    </source>
</reference>
<dbReference type="Pfam" id="PF10615">
    <property type="entry name" value="DUF2470"/>
    <property type="match status" value="1"/>
</dbReference>
<evidence type="ECO:0000313" key="4">
    <source>
        <dbReference type="EMBL" id="TWI90164.1"/>
    </source>
</evidence>
<dbReference type="AlphaFoldDB" id="A0A562TAI9"/>
<dbReference type="PANTHER" id="PTHR13343">
    <property type="entry name" value="CREG1 PROTEIN"/>
    <property type="match status" value="1"/>
</dbReference>
<dbReference type="PANTHER" id="PTHR13343:SF17">
    <property type="entry name" value="CELLULAR REPRESSOR OF E1A-STIMULATED GENES, ISOFORM A"/>
    <property type="match status" value="1"/>
</dbReference>
<dbReference type="Pfam" id="PF13883">
    <property type="entry name" value="CREG_beta-barrel"/>
    <property type="match status" value="1"/>
</dbReference>
<keyword evidence="5" id="KW-1185">Reference proteome</keyword>
<gene>
    <name evidence="4" type="ORF">JM93_01141</name>
</gene>
<dbReference type="InterPro" id="IPR055343">
    <property type="entry name" value="CREG_beta-barrel"/>
</dbReference>
<accession>A0A562TAI9</accession>
<dbReference type="EMBL" id="VLLF01000002">
    <property type="protein sequence ID" value="TWI90164.1"/>
    <property type="molecule type" value="Genomic_DNA"/>
</dbReference>
<dbReference type="RefSeq" id="WP_145341197.1">
    <property type="nucleotide sequence ID" value="NZ_SMLY01000086.1"/>
</dbReference>
<dbReference type="Gene3D" id="2.30.110.10">
    <property type="entry name" value="Electron Transport, Fmn-binding Protein, Chain A"/>
    <property type="match status" value="1"/>
</dbReference>
<comment type="caution">
    <text evidence="4">The sequence shown here is derived from an EMBL/GenBank/DDBJ whole genome shotgun (WGS) entry which is preliminary data.</text>
</comment>
<dbReference type="SUPFAM" id="SSF50475">
    <property type="entry name" value="FMN-binding split barrel"/>
    <property type="match status" value="1"/>
</dbReference>
<dbReference type="InterPro" id="IPR037119">
    <property type="entry name" value="Haem_oxidase_HugZ-like_sf"/>
</dbReference>
<protein>
    <submittedName>
        <fullName evidence="4">Uncharacterized protein</fullName>
    </submittedName>
</protein>
<organism evidence="4 5">
    <name type="scientific">Roseibium hamelinense</name>
    <dbReference type="NCBI Taxonomy" id="150831"/>
    <lineage>
        <taxon>Bacteria</taxon>
        <taxon>Pseudomonadati</taxon>
        <taxon>Pseudomonadota</taxon>
        <taxon>Alphaproteobacteria</taxon>
        <taxon>Hyphomicrobiales</taxon>
        <taxon>Stappiaceae</taxon>
        <taxon>Roseibium</taxon>
    </lineage>
</organism>
<dbReference type="OrthoDB" id="9814594at2"/>
<evidence type="ECO:0000259" key="3">
    <source>
        <dbReference type="Pfam" id="PF13883"/>
    </source>
</evidence>
<evidence type="ECO:0000259" key="2">
    <source>
        <dbReference type="Pfam" id="PF10615"/>
    </source>
</evidence>
<proteinExistence type="predicted"/>
<evidence type="ECO:0000313" key="5">
    <source>
        <dbReference type="Proteomes" id="UP000320593"/>
    </source>
</evidence>
<feature type="domain" description="DUF2470" evidence="2">
    <location>
        <begin position="192"/>
        <end position="261"/>
    </location>
</feature>
<dbReference type="Gene3D" id="3.20.180.10">
    <property type="entry name" value="PNP-oxidase-like"/>
    <property type="match status" value="1"/>
</dbReference>
<feature type="compositionally biased region" description="Basic and acidic residues" evidence="1">
    <location>
        <begin position="15"/>
        <end position="28"/>
    </location>
</feature>
<evidence type="ECO:0000256" key="1">
    <source>
        <dbReference type="SAM" id="MobiDB-lite"/>
    </source>
</evidence>
<name>A0A562TAI9_9HYPH</name>
<feature type="domain" description="CREG-like beta-barrel" evidence="3">
    <location>
        <begin position="29"/>
        <end position="170"/>
    </location>
</feature>
<dbReference type="Proteomes" id="UP000320593">
    <property type="component" value="Unassembled WGS sequence"/>
</dbReference>